<feature type="repeat" description="WD" evidence="3">
    <location>
        <begin position="379"/>
        <end position="401"/>
    </location>
</feature>
<sequence>MARIMLDTQQVQLIELRSETADLKKQADELEKRQPILKDIEHIQQQGEKEKEKESQSPEQEQDENKLQQQISDDLDLSNQNLGIKNIDDRRYKENNELINPKLFSKDNPDYYQKIEQAAQMYSTKDPRYFIHGHLAAVRDIALHPQLMLLTSVSDDGTADLTDVSHAAKPQVSDGTQNQGLRTGSISGSNSQQLQSQSSKSFPQNPSSTSGSTVFSIKLLDPKWHFRPSKKDSIKNLKDATKQQGRPQSNIKFNQYKPLCVKFLPYLESSNDKSRKQQENINSRSSSSSKGSWSQQKRMAIDLGCFVMGDNNGKITVMALPDPKMHMTDTLNKLEKNKMFEFDAHSDAVWSIDESSQTNGVFSGTQIPPTGQKLTQTRIATASADGTVKLWNINTDGISDQTDGNDIIHHKMLQEFKHTPSIASSVVVEWGRQRSQVNDDEMIKIYKPVEQIKDIWEDSDIPSAVIFDPINVANLIVGYVSGDLVRYDIEKGEYNWNQWKENVRFQLASQSIFTSSTYLQFDRLIAAGTNSGKVHIFDLRMGDKGQIGIVGERCEQSFHSPMFSEGITKIAAHPQHPILVTAGADGNITVFSSNPPQSG</sequence>
<feature type="region of interest" description="Disordered" evidence="4">
    <location>
        <begin position="166"/>
        <end position="209"/>
    </location>
</feature>
<dbReference type="PROSITE" id="PS50082">
    <property type="entry name" value="WD_REPEATS_2"/>
    <property type="match status" value="1"/>
</dbReference>
<dbReference type="SMART" id="SM00320">
    <property type="entry name" value="WD40"/>
    <property type="match status" value="4"/>
</dbReference>
<feature type="compositionally biased region" description="Polar residues" evidence="4">
    <location>
        <begin position="242"/>
        <end position="251"/>
    </location>
</feature>
<dbReference type="InterPro" id="IPR036322">
    <property type="entry name" value="WD40_repeat_dom_sf"/>
</dbReference>
<name>A0A5J4VNJ4_9EUKA</name>
<dbReference type="EMBL" id="SNRW01005878">
    <property type="protein sequence ID" value="KAA6384182.1"/>
    <property type="molecule type" value="Genomic_DNA"/>
</dbReference>
<evidence type="ECO:0000256" key="1">
    <source>
        <dbReference type="ARBA" id="ARBA00022574"/>
    </source>
</evidence>
<evidence type="ECO:0000256" key="4">
    <source>
        <dbReference type="SAM" id="MobiDB-lite"/>
    </source>
</evidence>
<comment type="caution">
    <text evidence="5">The sequence shown here is derived from an EMBL/GenBank/DDBJ whole genome shotgun (WGS) entry which is preliminary data.</text>
</comment>
<feature type="compositionally biased region" description="Low complexity" evidence="4">
    <location>
        <begin position="185"/>
        <end position="204"/>
    </location>
</feature>
<organism evidence="5 6">
    <name type="scientific">Streblomastix strix</name>
    <dbReference type="NCBI Taxonomy" id="222440"/>
    <lineage>
        <taxon>Eukaryota</taxon>
        <taxon>Metamonada</taxon>
        <taxon>Preaxostyla</taxon>
        <taxon>Oxymonadida</taxon>
        <taxon>Streblomastigidae</taxon>
        <taxon>Streblomastix</taxon>
    </lineage>
</organism>
<dbReference type="InterPro" id="IPR001680">
    <property type="entry name" value="WD40_rpt"/>
</dbReference>
<dbReference type="InterPro" id="IPR051488">
    <property type="entry name" value="WD_repeat_striatin"/>
</dbReference>
<keyword evidence="1 3" id="KW-0853">WD repeat</keyword>
<dbReference type="Pfam" id="PF00400">
    <property type="entry name" value="WD40"/>
    <property type="match status" value="3"/>
</dbReference>
<proteinExistence type="predicted"/>
<dbReference type="PANTHER" id="PTHR15653">
    <property type="entry name" value="STRIATIN"/>
    <property type="match status" value="1"/>
</dbReference>
<gene>
    <name evidence="5" type="ORF">EZS28_020291</name>
</gene>
<dbReference type="SUPFAM" id="SSF50978">
    <property type="entry name" value="WD40 repeat-like"/>
    <property type="match status" value="1"/>
</dbReference>
<dbReference type="AlphaFoldDB" id="A0A5J4VNJ4"/>
<dbReference type="Gene3D" id="2.130.10.10">
    <property type="entry name" value="YVTN repeat-like/Quinoprotein amine dehydrogenase"/>
    <property type="match status" value="1"/>
</dbReference>
<feature type="compositionally biased region" description="Basic and acidic residues" evidence="4">
    <location>
        <begin position="230"/>
        <end position="241"/>
    </location>
</feature>
<dbReference type="Proteomes" id="UP000324800">
    <property type="component" value="Unassembled WGS sequence"/>
</dbReference>
<evidence type="ECO:0000313" key="6">
    <source>
        <dbReference type="Proteomes" id="UP000324800"/>
    </source>
</evidence>
<feature type="compositionally biased region" description="Basic and acidic residues" evidence="4">
    <location>
        <begin position="27"/>
        <end position="56"/>
    </location>
</feature>
<accession>A0A5J4VNJ4</accession>
<reference evidence="5 6" key="1">
    <citation type="submission" date="2019-03" db="EMBL/GenBank/DDBJ databases">
        <title>Single cell metagenomics reveals metabolic interactions within the superorganism composed of flagellate Streblomastix strix and complex community of Bacteroidetes bacteria on its surface.</title>
        <authorList>
            <person name="Treitli S.C."/>
            <person name="Kolisko M."/>
            <person name="Husnik F."/>
            <person name="Keeling P."/>
            <person name="Hampl V."/>
        </authorList>
    </citation>
    <scope>NUCLEOTIDE SEQUENCE [LARGE SCALE GENOMIC DNA]</scope>
    <source>
        <strain evidence="5">ST1C</strain>
    </source>
</reference>
<evidence type="ECO:0000313" key="5">
    <source>
        <dbReference type="EMBL" id="KAA6384182.1"/>
    </source>
</evidence>
<dbReference type="InterPro" id="IPR015943">
    <property type="entry name" value="WD40/YVTN_repeat-like_dom_sf"/>
</dbReference>
<feature type="region of interest" description="Disordered" evidence="4">
    <location>
        <begin position="271"/>
        <end position="295"/>
    </location>
</feature>
<evidence type="ECO:0000256" key="3">
    <source>
        <dbReference type="PROSITE-ProRule" id="PRU00221"/>
    </source>
</evidence>
<feature type="region of interest" description="Disordered" evidence="4">
    <location>
        <begin position="27"/>
        <end position="75"/>
    </location>
</feature>
<evidence type="ECO:0000256" key="2">
    <source>
        <dbReference type="ARBA" id="ARBA00022737"/>
    </source>
</evidence>
<feature type="compositionally biased region" description="Polar residues" evidence="4">
    <location>
        <begin position="173"/>
        <end position="184"/>
    </location>
</feature>
<dbReference type="PANTHER" id="PTHR15653:SF0">
    <property type="entry name" value="CONNECTOR OF KINASE TO AP-1, ISOFORM E"/>
    <property type="match status" value="1"/>
</dbReference>
<dbReference type="InterPro" id="IPR019775">
    <property type="entry name" value="WD40_repeat_CS"/>
</dbReference>
<protein>
    <submittedName>
        <fullName evidence="5">Uncharacterized protein</fullName>
    </submittedName>
</protein>
<feature type="compositionally biased region" description="Low complexity" evidence="4">
    <location>
        <begin position="283"/>
        <end position="294"/>
    </location>
</feature>
<dbReference type="PROSITE" id="PS00678">
    <property type="entry name" value="WD_REPEATS_1"/>
    <property type="match status" value="1"/>
</dbReference>
<feature type="region of interest" description="Disordered" evidence="4">
    <location>
        <begin position="230"/>
        <end position="251"/>
    </location>
</feature>
<keyword evidence="2" id="KW-0677">Repeat</keyword>